<dbReference type="PANTHER" id="PTHR11102">
    <property type="entry name" value="SEL-1-LIKE PROTEIN"/>
    <property type="match status" value="1"/>
</dbReference>
<accession>A0ABQ0P1C7</accession>
<evidence type="ECO:0000313" key="3">
    <source>
        <dbReference type="Proteomes" id="UP001062901"/>
    </source>
</evidence>
<dbReference type="PANTHER" id="PTHR11102:SF160">
    <property type="entry name" value="ERAD-ASSOCIATED E3 UBIQUITIN-PROTEIN LIGASE COMPONENT HRD3"/>
    <property type="match status" value="1"/>
</dbReference>
<evidence type="ECO:0000256" key="1">
    <source>
        <dbReference type="SAM" id="MobiDB-lite"/>
    </source>
</evidence>
<reference evidence="2" key="1">
    <citation type="submission" date="2013-04" db="EMBL/GenBank/DDBJ databases">
        <title>The genome sequencing project of 58 acetic acid bacteria.</title>
        <authorList>
            <person name="Okamoto-Kainuma A."/>
            <person name="Ishikawa M."/>
            <person name="Umino S."/>
            <person name="Koizumi Y."/>
            <person name="Shiwa Y."/>
            <person name="Yoshikawa H."/>
            <person name="Matsutani M."/>
            <person name="Matsushita K."/>
        </authorList>
    </citation>
    <scope>NUCLEOTIDE SEQUENCE</scope>
    <source>
        <strain evidence="2">DSM 15669</strain>
    </source>
</reference>
<sequence length="232" mass="26168">MIHCAQAESTEVSQKISITQGAMTEREKEELEEMTLHSSPEEKFRIDAHYYRRPQRAHDLDRAIFLITQSADAGFVGGQALLGALYEAGELLPKDEQKARIWYQKAADQGEEHAQYSLAQMDEKGEGGSQNIKKALSLYEQAAQAGYAKAQHHLAELYAAGEVVPKDMKRALLWEQRAAEQGLAEAEVDLGTMYFMDDGVPLDYREAVSWIEVARFFNERLRDSTLIGDVQR</sequence>
<protein>
    <submittedName>
        <fullName evidence="2">Sel1 domain-containing protein</fullName>
    </submittedName>
</protein>
<proteinExistence type="predicted"/>
<organism evidence="2 3">
    <name type="scientific">Saccharibacter floricola DSM 15669</name>
    <dbReference type="NCBI Taxonomy" id="1123227"/>
    <lineage>
        <taxon>Bacteria</taxon>
        <taxon>Pseudomonadati</taxon>
        <taxon>Pseudomonadota</taxon>
        <taxon>Alphaproteobacteria</taxon>
        <taxon>Acetobacterales</taxon>
        <taxon>Acetobacteraceae</taxon>
        <taxon>Saccharibacter</taxon>
    </lineage>
</organism>
<dbReference type="Pfam" id="PF08238">
    <property type="entry name" value="Sel1"/>
    <property type="match status" value="5"/>
</dbReference>
<dbReference type="Gene3D" id="1.25.40.10">
    <property type="entry name" value="Tetratricopeptide repeat domain"/>
    <property type="match status" value="1"/>
</dbReference>
<dbReference type="SMART" id="SM00671">
    <property type="entry name" value="SEL1"/>
    <property type="match status" value="4"/>
</dbReference>
<dbReference type="SUPFAM" id="SSF81901">
    <property type="entry name" value="HCP-like"/>
    <property type="match status" value="1"/>
</dbReference>
<dbReference type="InterPro" id="IPR050767">
    <property type="entry name" value="Sel1_AlgK"/>
</dbReference>
<comment type="caution">
    <text evidence="2">The sequence shown here is derived from an EMBL/GenBank/DDBJ whole genome shotgun (WGS) entry which is preliminary data.</text>
</comment>
<gene>
    <name evidence="2" type="ORF">AA15669_1868</name>
</gene>
<dbReference type="InterPro" id="IPR006597">
    <property type="entry name" value="Sel1-like"/>
</dbReference>
<keyword evidence="3" id="KW-1185">Reference proteome</keyword>
<dbReference type="InterPro" id="IPR011990">
    <property type="entry name" value="TPR-like_helical_dom_sf"/>
</dbReference>
<dbReference type="EMBL" id="BAQD01000139">
    <property type="protein sequence ID" value="GBQ08698.1"/>
    <property type="molecule type" value="Genomic_DNA"/>
</dbReference>
<name>A0ABQ0P1C7_9PROT</name>
<dbReference type="Proteomes" id="UP001062901">
    <property type="component" value="Unassembled WGS sequence"/>
</dbReference>
<feature type="compositionally biased region" description="Polar residues" evidence="1">
    <location>
        <begin position="8"/>
        <end position="22"/>
    </location>
</feature>
<evidence type="ECO:0000313" key="2">
    <source>
        <dbReference type="EMBL" id="GBQ08698.1"/>
    </source>
</evidence>
<feature type="region of interest" description="Disordered" evidence="1">
    <location>
        <begin position="8"/>
        <end position="27"/>
    </location>
</feature>